<evidence type="ECO:0000313" key="4">
    <source>
        <dbReference type="Proteomes" id="UP001549921"/>
    </source>
</evidence>
<dbReference type="Pfam" id="PF25298">
    <property type="entry name" value="Baculo_FP_2nd"/>
    <property type="match status" value="1"/>
</dbReference>
<gene>
    <name evidence="3" type="ORF">ABMA28_012440</name>
</gene>
<feature type="region of interest" description="Disordered" evidence="1">
    <location>
        <begin position="1"/>
        <end position="28"/>
    </location>
</feature>
<feature type="compositionally biased region" description="Polar residues" evidence="1">
    <location>
        <begin position="1"/>
        <end position="19"/>
    </location>
</feature>
<evidence type="ECO:0000313" key="3">
    <source>
        <dbReference type="EMBL" id="KAL0808759.1"/>
    </source>
</evidence>
<name>A0ABD0S3V2_LOXSC</name>
<proteinExistence type="predicted"/>
<protein>
    <recommendedName>
        <fullName evidence="2">FP protein C-terminal domain-containing protein</fullName>
    </recommendedName>
</protein>
<evidence type="ECO:0000259" key="2">
    <source>
        <dbReference type="Pfam" id="PF25298"/>
    </source>
</evidence>
<dbReference type="EMBL" id="JBEDNZ010000030">
    <property type="protein sequence ID" value="KAL0808759.1"/>
    <property type="molecule type" value="Genomic_DNA"/>
</dbReference>
<accession>A0ABD0S3V2</accession>
<dbReference type="Gene3D" id="3.30.70.1820">
    <property type="entry name" value="L1 transposable element, RRM domain"/>
    <property type="match status" value="1"/>
</dbReference>
<comment type="caution">
    <text evidence="3">The sequence shown here is derived from an EMBL/GenBank/DDBJ whole genome shotgun (WGS) entry which is preliminary data.</text>
</comment>
<evidence type="ECO:0000256" key="1">
    <source>
        <dbReference type="SAM" id="MobiDB-lite"/>
    </source>
</evidence>
<organism evidence="3 4">
    <name type="scientific">Loxostege sticticalis</name>
    <name type="common">Beet webworm moth</name>
    <dbReference type="NCBI Taxonomy" id="481309"/>
    <lineage>
        <taxon>Eukaryota</taxon>
        <taxon>Metazoa</taxon>
        <taxon>Ecdysozoa</taxon>
        <taxon>Arthropoda</taxon>
        <taxon>Hexapoda</taxon>
        <taxon>Insecta</taxon>
        <taxon>Pterygota</taxon>
        <taxon>Neoptera</taxon>
        <taxon>Endopterygota</taxon>
        <taxon>Lepidoptera</taxon>
        <taxon>Glossata</taxon>
        <taxon>Ditrysia</taxon>
        <taxon>Pyraloidea</taxon>
        <taxon>Crambidae</taxon>
        <taxon>Pyraustinae</taxon>
        <taxon>Loxostege</taxon>
    </lineage>
</organism>
<feature type="domain" description="FP protein C-terminal" evidence="2">
    <location>
        <begin position="260"/>
        <end position="312"/>
    </location>
</feature>
<reference evidence="3 4" key="1">
    <citation type="submission" date="2024-06" db="EMBL/GenBank/DDBJ databases">
        <title>A chromosome-level genome assembly of beet webworm, Loxostege sticticalis.</title>
        <authorList>
            <person name="Zhang Y."/>
        </authorList>
    </citation>
    <scope>NUCLEOTIDE SEQUENCE [LARGE SCALE GENOMIC DNA]</scope>
    <source>
        <strain evidence="3">AQ028</strain>
        <tissue evidence="3">Male pupae</tissue>
    </source>
</reference>
<sequence length="313" mass="36025">MANTQRTPPNNFKLCSSNPDLSTASTSTDTDIFINMRKRKQPESDELNSMMEALELKIANQMETFKVSIEAVVTESVKNAVNVVLEREMCKLTTSINDTLNQFNIRLDDMQESINYVNNRQDMFDARLKAIEDDSLRRNELPTQLSMLESKIDMMEQQVRQFNIEIVNLPERRDENLIAILQKIGSSIKHPINPTDIVSVHRVPHMDKNNPHPKNVIAKFSTKIIRDNVVAAARVVKCVKSDQLLISGTSRNIYINEHLTPKNKKLFLHSREVARKNNYKFVWIKHGTILVRQNDTSPIFSIRSEQDINKIKP</sequence>
<dbReference type="PANTHER" id="PTHR11505">
    <property type="entry name" value="L1 TRANSPOSABLE ELEMENT-RELATED"/>
    <property type="match status" value="1"/>
</dbReference>
<dbReference type="InterPro" id="IPR057251">
    <property type="entry name" value="FP_C"/>
</dbReference>
<dbReference type="InterPro" id="IPR004244">
    <property type="entry name" value="Transposase_22"/>
</dbReference>
<dbReference type="Proteomes" id="UP001549921">
    <property type="component" value="Unassembled WGS sequence"/>
</dbReference>
<dbReference type="AlphaFoldDB" id="A0ABD0S3V2"/>